<sequence>MKTGQYPVYIFFSHVMIAEAEFICMDSSTVEQDIAKGVKLGLSVQAYIIRGYFVVQSKDQVNHFRWI</sequence>
<protein>
    <submittedName>
        <fullName evidence="1">Uncharacterized protein</fullName>
    </submittedName>
</protein>
<reference evidence="1" key="1">
    <citation type="journal article" date="2014" name="Front. Microbiol.">
        <title>High frequency of phylogenetically diverse reductive dehalogenase-homologous genes in deep subseafloor sedimentary metagenomes.</title>
        <authorList>
            <person name="Kawai M."/>
            <person name="Futagami T."/>
            <person name="Toyoda A."/>
            <person name="Takaki Y."/>
            <person name="Nishi S."/>
            <person name="Hori S."/>
            <person name="Arai W."/>
            <person name="Tsubouchi T."/>
            <person name="Morono Y."/>
            <person name="Uchiyama I."/>
            <person name="Ito T."/>
            <person name="Fujiyama A."/>
            <person name="Inagaki F."/>
            <person name="Takami H."/>
        </authorList>
    </citation>
    <scope>NUCLEOTIDE SEQUENCE</scope>
    <source>
        <strain evidence="1">Expedition CK06-06</strain>
    </source>
</reference>
<comment type="caution">
    <text evidence="1">The sequence shown here is derived from an EMBL/GenBank/DDBJ whole genome shotgun (WGS) entry which is preliminary data.</text>
</comment>
<name>X1MTW2_9ZZZZ</name>
<proteinExistence type="predicted"/>
<gene>
    <name evidence="1" type="ORF">S06H3_49374</name>
</gene>
<organism evidence="1">
    <name type="scientific">marine sediment metagenome</name>
    <dbReference type="NCBI Taxonomy" id="412755"/>
    <lineage>
        <taxon>unclassified sequences</taxon>
        <taxon>metagenomes</taxon>
        <taxon>ecological metagenomes</taxon>
    </lineage>
</organism>
<dbReference type="AlphaFoldDB" id="X1MTW2"/>
<dbReference type="EMBL" id="BARV01031175">
    <property type="protein sequence ID" value="GAI34728.1"/>
    <property type="molecule type" value="Genomic_DNA"/>
</dbReference>
<evidence type="ECO:0000313" key="1">
    <source>
        <dbReference type="EMBL" id="GAI34728.1"/>
    </source>
</evidence>
<accession>X1MTW2</accession>